<protein>
    <submittedName>
        <fullName evidence="1">Uncharacterized protein</fullName>
    </submittedName>
</protein>
<organism evidence="1">
    <name type="scientific">Micrurus carvalhoi</name>
    <dbReference type="NCBI Taxonomy" id="3147026"/>
    <lineage>
        <taxon>Eukaryota</taxon>
        <taxon>Metazoa</taxon>
        <taxon>Chordata</taxon>
        <taxon>Craniata</taxon>
        <taxon>Vertebrata</taxon>
        <taxon>Euteleostomi</taxon>
        <taxon>Lepidosauria</taxon>
        <taxon>Squamata</taxon>
        <taxon>Bifurcata</taxon>
        <taxon>Unidentata</taxon>
        <taxon>Episquamata</taxon>
        <taxon>Toxicofera</taxon>
        <taxon>Serpentes</taxon>
        <taxon>Colubroidea</taxon>
        <taxon>Elapidae</taxon>
        <taxon>Elapinae</taxon>
        <taxon>Micrurus</taxon>
    </lineage>
</organism>
<name>A0A2H6NG63_9SAUR</name>
<dbReference type="AlphaFoldDB" id="A0A2H6NG63"/>
<evidence type="ECO:0000313" key="1">
    <source>
        <dbReference type="EMBL" id="LAA31842.1"/>
    </source>
</evidence>
<dbReference type="EMBL" id="IACI01094789">
    <property type="protein sequence ID" value="LAA31842.1"/>
    <property type="molecule type" value="Transcribed_RNA"/>
</dbReference>
<proteinExistence type="predicted"/>
<reference evidence="1" key="2">
    <citation type="submission" date="2017-12" db="EMBL/GenBank/DDBJ databases">
        <title>Coralsnake Venomics: Analyses of Venom Gland Transcriptomes and Proteomes of Six Brazilian Taxa.</title>
        <authorList>
            <person name="Aird S.D."/>
            <person name="Jorge da Silva N."/>
            <person name="Qiu L."/>
            <person name="Villar-Briones A."/>
            <person name="Aparecida-Saddi V."/>
            <person name="Campos-Telles M.P."/>
            <person name="Grau M."/>
            <person name="Mikheyev A.S."/>
        </authorList>
    </citation>
    <scope>NUCLEOTIDE SEQUENCE</scope>
    <source>
        <tissue evidence="1">Venom_gland</tissue>
    </source>
</reference>
<sequence>MHLVKPKCPAIDAKCCKILLKLFVIIFHSGRMRCKETSWQISWSLRMAFCQLHWSFIDARFSFAICTQQNLIGSQSLPHSLEENGTMRTVFCLAYYWDFPPAKRLIKIRPSLYIYIHVALKDLESSLRLKPCWG</sequence>
<reference evidence="1" key="1">
    <citation type="submission" date="2017-07" db="EMBL/GenBank/DDBJ databases">
        <authorList>
            <person name="Mikheyev A."/>
            <person name="Grau M."/>
        </authorList>
    </citation>
    <scope>NUCLEOTIDE SEQUENCE</scope>
    <source>
        <tissue evidence="1">Venom_gland</tissue>
    </source>
</reference>
<accession>A0A2H6NG63</accession>